<keyword evidence="11" id="KW-0411">Iron-sulfur</keyword>
<comment type="catalytic activity">
    <reaction evidence="13">
        <text>choline + 2 reduced [2Fe-2S]-[ferredoxin] + O2 + 2 H(+) = betaine aldehyde hydrate + 2 oxidized [2Fe-2S]-[ferredoxin] + H2O</text>
        <dbReference type="Rhea" id="RHEA:17769"/>
        <dbReference type="Rhea" id="RHEA-COMP:10000"/>
        <dbReference type="Rhea" id="RHEA-COMP:10001"/>
        <dbReference type="ChEBI" id="CHEBI:15354"/>
        <dbReference type="ChEBI" id="CHEBI:15377"/>
        <dbReference type="ChEBI" id="CHEBI:15378"/>
        <dbReference type="ChEBI" id="CHEBI:15379"/>
        <dbReference type="ChEBI" id="CHEBI:15870"/>
        <dbReference type="ChEBI" id="CHEBI:33737"/>
        <dbReference type="ChEBI" id="CHEBI:33738"/>
        <dbReference type="EC" id="1.14.15.7"/>
    </reaction>
</comment>
<evidence type="ECO:0000256" key="13">
    <source>
        <dbReference type="ARBA" id="ARBA00049097"/>
    </source>
</evidence>
<dbReference type="SUPFAM" id="SSF55961">
    <property type="entry name" value="Bet v1-like"/>
    <property type="match status" value="1"/>
</dbReference>
<gene>
    <name evidence="16" type="ORF">AaE_007800</name>
</gene>
<dbReference type="AlphaFoldDB" id="A0A6A5A9N7"/>
<evidence type="ECO:0000256" key="11">
    <source>
        <dbReference type="ARBA" id="ARBA00023014"/>
    </source>
</evidence>
<keyword evidence="12" id="KW-0520">NAD</keyword>
<accession>A0A6A5A9N7</accession>
<dbReference type="CDD" id="cd03469">
    <property type="entry name" value="Rieske_RO_Alpha_N"/>
    <property type="match status" value="1"/>
</dbReference>
<dbReference type="Gene3D" id="3.90.380.10">
    <property type="entry name" value="Naphthalene 1,2-dioxygenase Alpha Subunit, Chain A, domain 1"/>
    <property type="match status" value="1"/>
</dbReference>
<evidence type="ECO:0000259" key="15">
    <source>
        <dbReference type="PROSITE" id="PS51296"/>
    </source>
</evidence>
<evidence type="ECO:0000256" key="10">
    <source>
        <dbReference type="ARBA" id="ARBA00023004"/>
    </source>
</evidence>
<dbReference type="Gene3D" id="2.102.10.10">
    <property type="entry name" value="Rieske [2Fe-2S] iron-sulphur domain"/>
    <property type="match status" value="1"/>
</dbReference>
<dbReference type="SUPFAM" id="SSF50022">
    <property type="entry name" value="ISP domain"/>
    <property type="match status" value="1"/>
</dbReference>
<evidence type="ECO:0000313" key="16">
    <source>
        <dbReference type="EMBL" id="KAF0747221.1"/>
    </source>
</evidence>
<feature type="domain" description="Rieske" evidence="15">
    <location>
        <begin position="81"/>
        <end position="159"/>
    </location>
</feature>
<evidence type="ECO:0000256" key="7">
    <source>
        <dbReference type="ARBA" id="ARBA00022714"/>
    </source>
</evidence>
<dbReference type="GO" id="GO:0051537">
    <property type="term" value="F:2 iron, 2 sulfur cluster binding"/>
    <property type="evidence" value="ECO:0007669"/>
    <property type="project" value="UniProtKB-KW"/>
</dbReference>
<dbReference type="Proteomes" id="UP000469452">
    <property type="component" value="Unassembled WGS sequence"/>
</dbReference>
<evidence type="ECO:0000313" key="17">
    <source>
        <dbReference type="Proteomes" id="UP000469452"/>
    </source>
</evidence>
<keyword evidence="8" id="KW-0479">Metal-binding</keyword>
<evidence type="ECO:0000256" key="2">
    <source>
        <dbReference type="ARBA" id="ARBA00002149"/>
    </source>
</evidence>
<dbReference type="GO" id="GO:0019285">
    <property type="term" value="P:glycine betaine biosynthetic process from choline"/>
    <property type="evidence" value="ECO:0007669"/>
    <property type="project" value="UniProtKB-UniPathway"/>
</dbReference>
<evidence type="ECO:0000256" key="8">
    <source>
        <dbReference type="ARBA" id="ARBA00022723"/>
    </source>
</evidence>
<dbReference type="PANTHER" id="PTHR43756">
    <property type="entry name" value="CHOLINE MONOOXYGENASE, CHLOROPLASTIC"/>
    <property type="match status" value="1"/>
</dbReference>
<comment type="pathway">
    <text evidence="3">Amine and polyamine biosynthesis; betaine biosynthesis via choline pathway; betaine aldehyde from choline (monooxygenase route): step 1/1.</text>
</comment>
<dbReference type="InterPro" id="IPR015879">
    <property type="entry name" value="Ring_hydroxy_dOase_asu_C_dom"/>
</dbReference>
<dbReference type="UniPathway" id="UPA00529">
    <property type="reaction ID" value="UER00430"/>
</dbReference>
<protein>
    <recommendedName>
        <fullName evidence="6">Choline monooxygenase, chloroplastic</fullName>
        <ecNumber evidence="5">1.14.15.7</ecNumber>
    </recommendedName>
</protein>
<comment type="similarity">
    <text evidence="4">Belongs to the choline monooxygenase family.</text>
</comment>
<evidence type="ECO:0000256" key="3">
    <source>
        <dbReference type="ARBA" id="ARBA00004866"/>
    </source>
</evidence>
<dbReference type="PROSITE" id="PS51296">
    <property type="entry name" value="RIESKE"/>
    <property type="match status" value="1"/>
</dbReference>
<dbReference type="PROSITE" id="PS00570">
    <property type="entry name" value="RING_HYDROXYL_ALPHA"/>
    <property type="match status" value="1"/>
</dbReference>
<dbReference type="Pfam" id="PF00355">
    <property type="entry name" value="Rieske"/>
    <property type="match status" value="1"/>
</dbReference>
<dbReference type="InterPro" id="IPR017941">
    <property type="entry name" value="Rieske_2Fe-2S"/>
</dbReference>
<dbReference type="Pfam" id="PF00848">
    <property type="entry name" value="Ring_hydroxyl_A"/>
    <property type="match status" value="1"/>
</dbReference>
<evidence type="ECO:0000256" key="1">
    <source>
        <dbReference type="ARBA" id="ARBA00001962"/>
    </source>
</evidence>
<comment type="caution">
    <text evidence="16">The sequence shown here is derived from an EMBL/GenBank/DDBJ whole genome shotgun (WGS) entry which is preliminary data.</text>
</comment>
<keyword evidence="7" id="KW-0001">2Fe-2S</keyword>
<dbReference type="GO" id="GO:0019133">
    <property type="term" value="F:choline monooxygenase activity"/>
    <property type="evidence" value="ECO:0007669"/>
    <property type="project" value="UniProtKB-EC"/>
</dbReference>
<dbReference type="PANTHER" id="PTHR43756:SF5">
    <property type="entry name" value="CHOLINE MONOOXYGENASE, CHLOROPLASTIC"/>
    <property type="match status" value="1"/>
</dbReference>
<dbReference type="PRINTS" id="PR00090">
    <property type="entry name" value="RNGDIOXGNASE"/>
</dbReference>
<feature type="region of interest" description="Disordered" evidence="14">
    <location>
        <begin position="467"/>
        <end position="487"/>
    </location>
</feature>
<dbReference type="EC" id="1.14.15.7" evidence="5"/>
<dbReference type="EMBL" id="VJMI01013648">
    <property type="protein sequence ID" value="KAF0747221.1"/>
    <property type="molecule type" value="Genomic_DNA"/>
</dbReference>
<dbReference type="InterPro" id="IPR015881">
    <property type="entry name" value="ARHD_Rieske_2Fe_2S"/>
</dbReference>
<keyword evidence="10" id="KW-0408">Iron</keyword>
<dbReference type="InterPro" id="IPR036922">
    <property type="entry name" value="Rieske_2Fe-2S_sf"/>
</dbReference>
<reference evidence="16 17" key="1">
    <citation type="submission" date="2019-06" db="EMBL/GenBank/DDBJ databases">
        <title>Genomics analysis of Aphanomyces spp. identifies a new class of oomycete effector associated with host adaptation.</title>
        <authorList>
            <person name="Gaulin E."/>
        </authorList>
    </citation>
    <scope>NUCLEOTIDE SEQUENCE [LARGE SCALE GENOMIC DNA]</scope>
    <source>
        <strain evidence="16 17">E</strain>
    </source>
</reference>
<proteinExistence type="inferred from homology"/>
<evidence type="ECO:0000256" key="5">
    <source>
        <dbReference type="ARBA" id="ARBA00012763"/>
    </source>
</evidence>
<dbReference type="VEuPathDB" id="FungiDB:H257_04989"/>
<dbReference type="CDD" id="cd00680">
    <property type="entry name" value="RHO_alpha_C"/>
    <property type="match status" value="1"/>
</dbReference>
<evidence type="ECO:0000256" key="12">
    <source>
        <dbReference type="ARBA" id="ARBA00023027"/>
    </source>
</evidence>
<organism evidence="16 17">
    <name type="scientific">Aphanomyces astaci</name>
    <name type="common">Crayfish plague agent</name>
    <dbReference type="NCBI Taxonomy" id="112090"/>
    <lineage>
        <taxon>Eukaryota</taxon>
        <taxon>Sar</taxon>
        <taxon>Stramenopiles</taxon>
        <taxon>Oomycota</taxon>
        <taxon>Saprolegniomycetes</taxon>
        <taxon>Saprolegniales</taxon>
        <taxon>Verrucalvaceae</taxon>
        <taxon>Aphanomyces</taxon>
    </lineage>
</organism>
<name>A0A6A5A9N7_APHAT</name>
<sequence>MIRSLIRRHGVRHATSSSRLETLRANLADEGNDLHSHRFEKESYYSSLRKPVLEATTINPEAYTSIAFYEREQQLLFAKSWQVVGYTEKLRLPGDTIVSTAAGQPILVTRAKDNVIRGFYNVCRHRGAQLVQKNGRFSVISCPYHRWGYALDGRLIATPMFKGDGVSKGVLPRNESKPSDALKQALSTEFVKNFNTKDYGLLPVRVDTFGPFIYANVSGDAPPLATYLGDVTYSLHEYPFDELVSFKSTTVSVKCNWKLLAENFMEYYHLPAVHPQLCNVSGVDDHHRAQVVTIIVTLMFVLTECWLQGTGSYIGFATSPLTNGGTPLDINLLPPMPGLTGANTVTAWFHHYFPNAFYFLLPHGLFTVILETTGNVMYIDIEEGPTTTVEHAELFVHPSVYDVPDHKDKLDKMWAFYDQTNNEDFAVCERVQVGVMARAYQGGRMTFRFEETIHRFQNMVADYMTSHPTIPKSDTSPPYTFEQKSQQ</sequence>
<dbReference type="InterPro" id="IPR001663">
    <property type="entry name" value="Rng_hydr_dOase-A"/>
</dbReference>
<comment type="cofactor">
    <cofactor evidence="1">
        <name>Fe cation</name>
        <dbReference type="ChEBI" id="CHEBI:24875"/>
    </cofactor>
</comment>
<comment type="function">
    <text evidence="2">Catalyzes the first step of the osmoprotectant glycine betaine synthesis.</text>
</comment>
<keyword evidence="9" id="KW-0560">Oxidoreductase</keyword>
<dbReference type="GO" id="GO:0005506">
    <property type="term" value="F:iron ion binding"/>
    <property type="evidence" value="ECO:0007669"/>
    <property type="project" value="InterPro"/>
</dbReference>
<evidence type="ECO:0000256" key="4">
    <source>
        <dbReference type="ARBA" id="ARBA00010848"/>
    </source>
</evidence>
<evidence type="ECO:0000256" key="14">
    <source>
        <dbReference type="SAM" id="MobiDB-lite"/>
    </source>
</evidence>
<evidence type="ECO:0000256" key="6">
    <source>
        <dbReference type="ARBA" id="ARBA00014931"/>
    </source>
</evidence>
<evidence type="ECO:0000256" key="9">
    <source>
        <dbReference type="ARBA" id="ARBA00023002"/>
    </source>
</evidence>